<keyword evidence="12" id="KW-0472">Membrane</keyword>
<dbReference type="CDD" id="cd05938">
    <property type="entry name" value="hsFATP2a_ACSVL_like"/>
    <property type="match status" value="1"/>
</dbReference>
<evidence type="ECO:0000256" key="2">
    <source>
        <dbReference type="ARBA" id="ARBA00006432"/>
    </source>
</evidence>
<evidence type="ECO:0000256" key="4">
    <source>
        <dbReference type="ARBA" id="ARBA00022475"/>
    </source>
</evidence>
<evidence type="ECO:0000256" key="17">
    <source>
        <dbReference type="ARBA" id="ARBA00048666"/>
    </source>
</evidence>
<reference evidence="20" key="2">
    <citation type="submission" date="2025-08" db="UniProtKB">
        <authorList>
            <consortium name="Ensembl"/>
        </authorList>
    </citation>
    <scope>IDENTIFICATION</scope>
</reference>
<dbReference type="KEGG" id="lcm:102352734"/>
<dbReference type="OMA" id="IIHELYA"/>
<evidence type="ECO:0000256" key="14">
    <source>
        <dbReference type="ARBA" id="ARBA00026121"/>
    </source>
</evidence>
<dbReference type="GeneID" id="102352734"/>
<reference evidence="20" key="3">
    <citation type="submission" date="2025-09" db="UniProtKB">
        <authorList>
            <consortium name="Ensembl"/>
        </authorList>
    </citation>
    <scope>IDENTIFICATION</scope>
</reference>
<dbReference type="InterPro" id="IPR000873">
    <property type="entry name" value="AMP-dep_synth/lig_dom"/>
</dbReference>
<keyword evidence="4" id="KW-1003">Cell membrane</keyword>
<dbReference type="AlphaFoldDB" id="H3BFK8"/>
<dbReference type="Pfam" id="PF13193">
    <property type="entry name" value="AMP-binding_C"/>
    <property type="match status" value="1"/>
</dbReference>
<keyword evidence="3" id="KW-0813">Transport</keyword>
<dbReference type="GO" id="GO:0005324">
    <property type="term" value="F:long-chain fatty acid transmembrane transporter activity"/>
    <property type="evidence" value="ECO:0007669"/>
    <property type="project" value="TreeGrafter"/>
</dbReference>
<keyword evidence="21" id="KW-1185">Reference proteome</keyword>
<evidence type="ECO:0000256" key="15">
    <source>
        <dbReference type="ARBA" id="ARBA00036527"/>
    </source>
</evidence>
<dbReference type="HOGENOM" id="CLU_000022_46_2_1"/>
<evidence type="ECO:0000256" key="9">
    <source>
        <dbReference type="ARBA" id="ARBA00022989"/>
    </source>
</evidence>
<dbReference type="NCBIfam" id="NF006134">
    <property type="entry name" value="PRK08279.1"/>
    <property type="match status" value="1"/>
</dbReference>
<keyword evidence="5" id="KW-0436">Ligase</keyword>
<comment type="catalytic activity">
    <reaction evidence="17">
        <text>tetracosanoate + ATP + CoA = tetracosanoyl-CoA + AMP + diphosphate</text>
        <dbReference type="Rhea" id="RHEA:33639"/>
        <dbReference type="ChEBI" id="CHEBI:30616"/>
        <dbReference type="ChEBI" id="CHEBI:31014"/>
        <dbReference type="ChEBI" id="CHEBI:33019"/>
        <dbReference type="ChEBI" id="CHEBI:57287"/>
        <dbReference type="ChEBI" id="CHEBI:65052"/>
        <dbReference type="ChEBI" id="CHEBI:456215"/>
    </reaction>
    <physiologicalReaction direction="left-to-right" evidence="17">
        <dbReference type="Rhea" id="RHEA:33640"/>
    </physiologicalReaction>
</comment>
<organism evidence="20 21">
    <name type="scientific">Latimeria chalumnae</name>
    <name type="common">Coelacanth</name>
    <dbReference type="NCBI Taxonomy" id="7897"/>
    <lineage>
        <taxon>Eukaryota</taxon>
        <taxon>Metazoa</taxon>
        <taxon>Chordata</taxon>
        <taxon>Craniata</taxon>
        <taxon>Vertebrata</taxon>
        <taxon>Euteleostomi</taxon>
        <taxon>Coelacanthiformes</taxon>
        <taxon>Coelacanthidae</taxon>
        <taxon>Latimeria</taxon>
    </lineage>
</organism>
<evidence type="ECO:0000313" key="20">
    <source>
        <dbReference type="Ensembl" id="ENSLACP00000020679.2"/>
    </source>
</evidence>
<dbReference type="GO" id="GO:0008206">
    <property type="term" value="P:bile acid metabolic process"/>
    <property type="evidence" value="ECO:0007669"/>
    <property type="project" value="TreeGrafter"/>
</dbReference>
<dbReference type="PROSITE" id="PS00455">
    <property type="entry name" value="AMP_BINDING"/>
    <property type="match status" value="1"/>
</dbReference>
<gene>
    <name evidence="20" type="primary">SLC27A2</name>
</gene>
<evidence type="ECO:0000256" key="6">
    <source>
        <dbReference type="ARBA" id="ARBA00022692"/>
    </source>
</evidence>
<dbReference type="EMBL" id="AFYH01020566">
    <property type="status" value="NOT_ANNOTATED_CDS"/>
    <property type="molecule type" value="Genomic_DNA"/>
</dbReference>
<evidence type="ECO:0000256" key="16">
    <source>
        <dbReference type="ARBA" id="ARBA00041297"/>
    </source>
</evidence>
<dbReference type="EMBL" id="AFYH01020568">
    <property type="status" value="NOT_ANNOTATED_CDS"/>
    <property type="molecule type" value="Genomic_DNA"/>
</dbReference>
<dbReference type="GO" id="GO:0005789">
    <property type="term" value="C:endoplasmic reticulum membrane"/>
    <property type="evidence" value="ECO:0007669"/>
    <property type="project" value="TreeGrafter"/>
</dbReference>
<accession>H3BFK8</accession>
<evidence type="ECO:0000313" key="21">
    <source>
        <dbReference type="Proteomes" id="UP000008672"/>
    </source>
</evidence>
<feature type="domain" description="AMP-binding enzyme C-terminal" evidence="19">
    <location>
        <begin position="495"/>
        <end position="571"/>
    </location>
</feature>
<comment type="similarity">
    <text evidence="2">Belongs to the ATP-dependent AMP-binding enzyme family.</text>
</comment>
<dbReference type="GO" id="GO:0000166">
    <property type="term" value="F:nucleotide binding"/>
    <property type="evidence" value="ECO:0007669"/>
    <property type="project" value="UniProtKB-KW"/>
</dbReference>
<dbReference type="PANTHER" id="PTHR43107">
    <property type="entry name" value="LONG-CHAIN FATTY ACID TRANSPORT PROTEIN"/>
    <property type="match status" value="1"/>
</dbReference>
<dbReference type="EMBL" id="AFYH01020570">
    <property type="status" value="NOT_ANNOTATED_CDS"/>
    <property type="molecule type" value="Genomic_DNA"/>
</dbReference>
<dbReference type="Gene3D" id="3.30.300.30">
    <property type="match status" value="1"/>
</dbReference>
<dbReference type="FunFam" id="3.40.50.12780:FF:000005">
    <property type="entry name" value="Solute carrier family 27 member 6"/>
    <property type="match status" value="1"/>
</dbReference>
<evidence type="ECO:0000256" key="13">
    <source>
        <dbReference type="ARBA" id="ARBA00024484"/>
    </source>
</evidence>
<evidence type="ECO:0000256" key="7">
    <source>
        <dbReference type="ARBA" id="ARBA00022741"/>
    </source>
</evidence>
<name>H3BFK8_LATCH</name>
<comment type="subcellular location">
    <subcellularLocation>
        <location evidence="1">Cell membrane</location>
        <topology evidence="1">Multi-pass membrane protein</topology>
    </subcellularLocation>
</comment>
<dbReference type="EC" id="6.2.1.3" evidence="14"/>
<dbReference type="EMBL" id="AFYH01020565">
    <property type="status" value="NOT_ANNOTATED_CDS"/>
    <property type="molecule type" value="Genomic_DNA"/>
</dbReference>
<evidence type="ECO:0000256" key="1">
    <source>
        <dbReference type="ARBA" id="ARBA00004651"/>
    </source>
</evidence>
<dbReference type="InParanoid" id="H3BFK8"/>
<dbReference type="EMBL" id="AFYH01020567">
    <property type="status" value="NOT_ANNOTATED_CDS"/>
    <property type="molecule type" value="Genomic_DNA"/>
</dbReference>
<feature type="domain" description="AMP-dependent synthetase/ligase" evidence="18">
    <location>
        <begin position="60"/>
        <end position="381"/>
    </location>
</feature>
<keyword evidence="9" id="KW-1133">Transmembrane helix</keyword>
<dbReference type="eggNOG" id="KOG1179">
    <property type="taxonomic scope" value="Eukaryota"/>
</dbReference>
<keyword evidence="8" id="KW-0276">Fatty acid metabolism</keyword>
<evidence type="ECO:0000256" key="11">
    <source>
        <dbReference type="ARBA" id="ARBA00023098"/>
    </source>
</evidence>
<evidence type="ECO:0000259" key="19">
    <source>
        <dbReference type="Pfam" id="PF13193"/>
    </source>
</evidence>
<dbReference type="InterPro" id="IPR045851">
    <property type="entry name" value="AMP-bd_C_sf"/>
</dbReference>
<dbReference type="Bgee" id="ENSLACG00000018170">
    <property type="expression patterns" value="Expressed in chordate pharynx and 2 other cell types or tissues"/>
</dbReference>
<keyword evidence="7" id="KW-0547">Nucleotide-binding</keyword>
<dbReference type="GO" id="GO:0004467">
    <property type="term" value="F:long-chain fatty acid-CoA ligase activity"/>
    <property type="evidence" value="ECO:0007669"/>
    <property type="project" value="UniProtKB-EC"/>
</dbReference>
<dbReference type="PANTHER" id="PTHR43107:SF4">
    <property type="entry name" value="LONG-CHAIN FATTY ACID TRANSPORT PROTEIN 2"/>
    <property type="match status" value="1"/>
</dbReference>
<sequence length="619" mass="70304">MYSLFTALAGLMLLPLLLSSYFPYLWQDLSFIVRTIPFNYKMKKFEEKEPVFTLLDKFLQQVEKQPHKPFLVFEKQVYTYLEVDKRSNQVARALQREAALKEGDTAALFLGNEPAYIWIWLGLAKLGCSMACLNCNIRSRAFLHSFNCSGAKVLIAGADLKGAVEEVLPNLRENNVTIFYLNDEPITQGVESLKEKIEASSDQPIPKSFRITTTTKTAALYIYTSGTTGLPKAAIINQRRLWGASFLLSISGVTSEDVVYTPLPLYHSAGLLLGVNGCIELGTTCVLRRKFSASQFWNDCREYNTTAIQYIGEMLRYLCSTPRKDNDRDHKVRIAVGNGLRADVWKEFLNRFGKIRICEFYAATEGNIAFINYSGKIGAVGRANFLHKRGVPYELIKFNTEKEEPVRDANGHCIHVSKGETGLLVAKITTRSPFCGYAGSKTQSEKKILRDVFRKGDIFFNSGDLLMIDHDNFIYFKDRIGDTFRWKGENVATCEVADLLENVDFIQEASVYGVTVPEHEGRVGMAAIKLKEGKKFDGPNIYKHVMEYLPNYARPRFVRIQEAIEITGTFKQRKVKLVEEGFDPAVIKDPLYFLDENEKTYVPMSLHIFESIINKKFKL</sequence>
<keyword evidence="10" id="KW-0445">Lipid transport</keyword>
<comment type="catalytic activity">
    <reaction evidence="13">
        <text>a long-chain fatty acid + ATP + CoA = a long-chain fatty acyl-CoA + AMP + diphosphate</text>
        <dbReference type="Rhea" id="RHEA:15421"/>
        <dbReference type="ChEBI" id="CHEBI:30616"/>
        <dbReference type="ChEBI" id="CHEBI:33019"/>
        <dbReference type="ChEBI" id="CHEBI:57287"/>
        <dbReference type="ChEBI" id="CHEBI:57560"/>
        <dbReference type="ChEBI" id="CHEBI:83139"/>
        <dbReference type="ChEBI" id="CHEBI:456215"/>
        <dbReference type="EC" id="6.2.1.3"/>
    </reaction>
    <physiologicalReaction direction="left-to-right" evidence="13">
        <dbReference type="Rhea" id="RHEA:15422"/>
    </physiologicalReaction>
</comment>
<comment type="catalytic activity">
    <reaction evidence="15">
        <text>a very long-chain fatty acid + ATP + CoA = a very long-chain fatty acyl-CoA + AMP + diphosphate</text>
        <dbReference type="Rhea" id="RHEA:54536"/>
        <dbReference type="ChEBI" id="CHEBI:30616"/>
        <dbReference type="ChEBI" id="CHEBI:33019"/>
        <dbReference type="ChEBI" id="CHEBI:57287"/>
        <dbReference type="ChEBI" id="CHEBI:58950"/>
        <dbReference type="ChEBI" id="CHEBI:138261"/>
        <dbReference type="ChEBI" id="CHEBI:456215"/>
    </reaction>
    <physiologicalReaction direction="left-to-right" evidence="15">
        <dbReference type="Rhea" id="RHEA:54537"/>
    </physiologicalReaction>
</comment>
<evidence type="ECO:0000256" key="8">
    <source>
        <dbReference type="ARBA" id="ARBA00022832"/>
    </source>
</evidence>
<dbReference type="Proteomes" id="UP000008672">
    <property type="component" value="Unassembled WGS sequence"/>
</dbReference>
<proteinExistence type="inferred from homology"/>
<evidence type="ECO:0000256" key="12">
    <source>
        <dbReference type="ARBA" id="ARBA00023136"/>
    </source>
</evidence>
<dbReference type="GeneTree" id="ENSGT00940000161137"/>
<protein>
    <recommendedName>
        <fullName evidence="14">long-chain-fatty-acid--CoA ligase</fullName>
        <ecNumber evidence="14">6.2.1.3</ecNumber>
    </recommendedName>
    <alternativeName>
        <fullName evidence="16">Long-chain-fatty-acid--CoA ligase</fullName>
    </alternativeName>
</protein>
<dbReference type="EMBL" id="AFYH01020569">
    <property type="status" value="NOT_ANNOTATED_CDS"/>
    <property type="molecule type" value="Genomic_DNA"/>
</dbReference>
<dbReference type="GO" id="GO:0044539">
    <property type="term" value="P:long-chain fatty acid import into cell"/>
    <property type="evidence" value="ECO:0007669"/>
    <property type="project" value="TreeGrafter"/>
</dbReference>
<evidence type="ECO:0000256" key="5">
    <source>
        <dbReference type="ARBA" id="ARBA00022598"/>
    </source>
</evidence>
<dbReference type="InterPro" id="IPR020845">
    <property type="entry name" value="AMP-binding_CS"/>
</dbReference>
<dbReference type="OrthoDB" id="288590at2759"/>
<evidence type="ECO:0000256" key="3">
    <source>
        <dbReference type="ARBA" id="ARBA00022448"/>
    </source>
</evidence>
<dbReference type="FunFam" id="3.30.300.30:FF:000002">
    <property type="entry name" value="Long-chain fatty acid transport protein 1"/>
    <property type="match status" value="1"/>
</dbReference>
<dbReference type="Pfam" id="PF00501">
    <property type="entry name" value="AMP-binding"/>
    <property type="match status" value="1"/>
</dbReference>
<dbReference type="GO" id="GO:0005886">
    <property type="term" value="C:plasma membrane"/>
    <property type="evidence" value="ECO:0007669"/>
    <property type="project" value="UniProtKB-SubCell"/>
</dbReference>
<evidence type="ECO:0000259" key="18">
    <source>
        <dbReference type="Pfam" id="PF00501"/>
    </source>
</evidence>
<dbReference type="STRING" id="7897.ENSLACP00000020679"/>
<dbReference type="SUPFAM" id="SSF56801">
    <property type="entry name" value="Acetyl-CoA synthetase-like"/>
    <property type="match status" value="1"/>
</dbReference>
<dbReference type="Gene3D" id="3.40.50.12780">
    <property type="entry name" value="N-terminal domain of ligase-like"/>
    <property type="match status" value="1"/>
</dbReference>
<dbReference type="FunCoup" id="H3BFK8">
    <property type="interactions" value="704"/>
</dbReference>
<dbReference type="Ensembl" id="ENSLACT00000020819.2">
    <property type="protein sequence ID" value="ENSLACP00000020679.2"/>
    <property type="gene ID" value="ENSLACG00000018170.2"/>
</dbReference>
<dbReference type="InterPro" id="IPR025110">
    <property type="entry name" value="AMP-bd_C"/>
</dbReference>
<keyword evidence="11" id="KW-0443">Lipid metabolism</keyword>
<evidence type="ECO:0000256" key="10">
    <source>
        <dbReference type="ARBA" id="ARBA00023055"/>
    </source>
</evidence>
<keyword evidence="6" id="KW-0812">Transmembrane</keyword>
<dbReference type="InterPro" id="IPR042099">
    <property type="entry name" value="ANL_N_sf"/>
</dbReference>
<reference evidence="21" key="1">
    <citation type="submission" date="2011-08" db="EMBL/GenBank/DDBJ databases">
        <title>The draft genome of Latimeria chalumnae.</title>
        <authorList>
            <person name="Di Palma F."/>
            <person name="Alfoldi J."/>
            <person name="Johnson J."/>
            <person name="Berlin A."/>
            <person name="Gnerre S."/>
            <person name="Jaffe D."/>
            <person name="MacCallum I."/>
            <person name="Young S."/>
            <person name="Walker B.J."/>
            <person name="Lander E."/>
            <person name="Lindblad-Toh K."/>
        </authorList>
    </citation>
    <scope>NUCLEOTIDE SEQUENCE [LARGE SCALE GENOMIC DNA]</scope>
    <source>
        <strain evidence="21">Wild caught</strain>
    </source>
</reference>